<gene>
    <name evidence="1" type="ORF">E2562_038813</name>
</gene>
<sequence>MLSSSSSFSSGTAPSSSHCSRLHAAVPALAELATGNPPAWSLLAFSPRGRALRRGRLRKEGSFGVDGVGCVPAFRGASGFCC</sequence>
<comment type="caution">
    <text evidence="1">The sequence shown here is derived from an EMBL/GenBank/DDBJ whole genome shotgun (WGS) entry which is preliminary data.</text>
</comment>
<reference evidence="1 2" key="1">
    <citation type="submission" date="2019-11" db="EMBL/GenBank/DDBJ databases">
        <title>Whole genome sequence of Oryza granulata.</title>
        <authorList>
            <person name="Li W."/>
        </authorList>
    </citation>
    <scope>NUCLEOTIDE SEQUENCE [LARGE SCALE GENOMIC DNA]</scope>
    <source>
        <strain evidence="2">cv. Menghai</strain>
        <tissue evidence="1">Leaf</tissue>
    </source>
</reference>
<organism evidence="1 2">
    <name type="scientific">Oryza meyeriana var. granulata</name>
    <dbReference type="NCBI Taxonomy" id="110450"/>
    <lineage>
        <taxon>Eukaryota</taxon>
        <taxon>Viridiplantae</taxon>
        <taxon>Streptophyta</taxon>
        <taxon>Embryophyta</taxon>
        <taxon>Tracheophyta</taxon>
        <taxon>Spermatophyta</taxon>
        <taxon>Magnoliopsida</taxon>
        <taxon>Liliopsida</taxon>
        <taxon>Poales</taxon>
        <taxon>Poaceae</taxon>
        <taxon>BOP clade</taxon>
        <taxon>Oryzoideae</taxon>
        <taxon>Oryzeae</taxon>
        <taxon>Oryzinae</taxon>
        <taxon>Oryza</taxon>
        <taxon>Oryza meyeriana</taxon>
    </lineage>
</organism>
<protein>
    <submittedName>
        <fullName evidence="1">Uncharacterized protein</fullName>
    </submittedName>
</protein>
<dbReference type="Proteomes" id="UP000479710">
    <property type="component" value="Unassembled WGS sequence"/>
</dbReference>
<evidence type="ECO:0000313" key="2">
    <source>
        <dbReference type="Proteomes" id="UP000479710"/>
    </source>
</evidence>
<name>A0A6G1DTC1_9ORYZ</name>
<evidence type="ECO:0000313" key="1">
    <source>
        <dbReference type="EMBL" id="KAF0915770.1"/>
    </source>
</evidence>
<dbReference type="EMBL" id="SPHZ02000006">
    <property type="protein sequence ID" value="KAF0915770.1"/>
    <property type="molecule type" value="Genomic_DNA"/>
</dbReference>
<keyword evidence="2" id="KW-1185">Reference proteome</keyword>
<proteinExistence type="predicted"/>
<accession>A0A6G1DTC1</accession>
<dbReference type="AlphaFoldDB" id="A0A6G1DTC1"/>